<keyword evidence="3 6" id="KW-0808">Transferase</keyword>
<dbReference type="InterPro" id="IPR001525">
    <property type="entry name" value="C5_MeTfrase"/>
</dbReference>
<dbReference type="GO" id="GO:0032259">
    <property type="term" value="P:methylation"/>
    <property type="evidence" value="ECO:0007669"/>
    <property type="project" value="UniProtKB-KW"/>
</dbReference>
<evidence type="ECO:0000256" key="5">
    <source>
        <dbReference type="ARBA" id="ARBA00022747"/>
    </source>
</evidence>
<gene>
    <name evidence="8" type="ORF">Vse01_02230</name>
</gene>
<evidence type="ECO:0000313" key="8">
    <source>
        <dbReference type="EMBL" id="GIJ31075.1"/>
    </source>
</evidence>
<dbReference type="NCBIfam" id="TIGR00675">
    <property type="entry name" value="dcm"/>
    <property type="match status" value="1"/>
</dbReference>
<evidence type="ECO:0000256" key="6">
    <source>
        <dbReference type="PROSITE-ProRule" id="PRU01016"/>
    </source>
</evidence>
<dbReference type="GO" id="GO:0009307">
    <property type="term" value="P:DNA restriction-modification system"/>
    <property type="evidence" value="ECO:0007669"/>
    <property type="project" value="UniProtKB-KW"/>
</dbReference>
<dbReference type="Pfam" id="PF00145">
    <property type="entry name" value="DNA_methylase"/>
    <property type="match status" value="1"/>
</dbReference>
<evidence type="ECO:0000256" key="4">
    <source>
        <dbReference type="ARBA" id="ARBA00022691"/>
    </source>
</evidence>
<dbReference type="EC" id="2.1.1.37" evidence="1"/>
<dbReference type="PANTHER" id="PTHR46098:SF1">
    <property type="entry name" value="TRNA (CYTOSINE(38)-C(5))-METHYLTRANSFERASE"/>
    <property type="match status" value="1"/>
</dbReference>
<evidence type="ECO:0000256" key="7">
    <source>
        <dbReference type="RuleBase" id="RU000416"/>
    </source>
</evidence>
<evidence type="ECO:0000313" key="9">
    <source>
        <dbReference type="Proteomes" id="UP000607311"/>
    </source>
</evidence>
<keyword evidence="9" id="KW-1185">Reference proteome</keyword>
<dbReference type="GO" id="GO:0003886">
    <property type="term" value="F:DNA (cytosine-5-)-methyltransferase activity"/>
    <property type="evidence" value="ECO:0007669"/>
    <property type="project" value="UniProtKB-EC"/>
</dbReference>
<reference evidence="8" key="1">
    <citation type="submission" date="2021-01" db="EMBL/GenBank/DDBJ databases">
        <title>Whole genome shotgun sequence of Verrucosispora sediminis NBRC 107745.</title>
        <authorList>
            <person name="Komaki H."/>
            <person name="Tamura T."/>
        </authorList>
    </citation>
    <scope>NUCLEOTIDE SEQUENCE</scope>
    <source>
        <strain evidence="8">NBRC 107745</strain>
    </source>
</reference>
<dbReference type="AlphaFoldDB" id="A0A9W5UM90"/>
<comment type="similarity">
    <text evidence="6 7">Belongs to the class I-like SAM-binding methyltransferase superfamily. C5-methyltransferase family.</text>
</comment>
<proteinExistence type="inferred from homology"/>
<dbReference type="PRINTS" id="PR00105">
    <property type="entry name" value="C5METTRFRASE"/>
</dbReference>
<dbReference type="SUPFAM" id="SSF53335">
    <property type="entry name" value="S-adenosyl-L-methionine-dependent methyltransferases"/>
    <property type="match status" value="1"/>
</dbReference>
<dbReference type="Proteomes" id="UP000607311">
    <property type="component" value="Unassembled WGS sequence"/>
</dbReference>
<keyword evidence="4 6" id="KW-0949">S-adenosyl-L-methionine</keyword>
<evidence type="ECO:0000256" key="1">
    <source>
        <dbReference type="ARBA" id="ARBA00011975"/>
    </source>
</evidence>
<protein>
    <recommendedName>
        <fullName evidence="1">DNA (cytosine-5-)-methyltransferase</fullName>
        <ecNumber evidence="1">2.1.1.37</ecNumber>
    </recommendedName>
</protein>
<sequence length="376" mass="41629">MESAPIRAAEFFAGIGLVRTALERVKGAQVQVVWANDIKQAKFDAYAANFPDAEDHFLVRDIRKVQSQDLPAGIELATSSFPCIDLSLAGNRRGLVGNQSGMFWEFAKIVEGMSPRPSVVLLENVHGFATSHKGEDLAAALARLSKLNYSLDVLAIDARHFVPQSRPRMFIVGIQKDKLPSQARHDVPLVTDTRPPWVQAIHEKHRQTLDMHHIELPALPTGPQDLEGFVEADVTANLWWGQDRVDAFVRSLSDIQKARFDALLAADAISYRTAYRRTRQGVSVWELRKDGIAGCLRTTGGGSSKQALVRLGRGSKAIRWMTPREYANLMGAHDYKLLAGTPNQQLFGFGDAVVVDVIEWLGNNYLLPVLRPTSAE</sequence>
<dbReference type="PROSITE" id="PS51679">
    <property type="entry name" value="SAM_MT_C5"/>
    <property type="match status" value="1"/>
</dbReference>
<evidence type="ECO:0000256" key="3">
    <source>
        <dbReference type="ARBA" id="ARBA00022679"/>
    </source>
</evidence>
<keyword evidence="5" id="KW-0680">Restriction system</keyword>
<accession>A0A9W5UM90</accession>
<comment type="caution">
    <text evidence="8">The sequence shown here is derived from an EMBL/GenBank/DDBJ whole genome shotgun (WGS) entry which is preliminary data.</text>
</comment>
<organism evidence="8 9">
    <name type="scientific">Micromonospora sediminimaris</name>
    <dbReference type="NCBI Taxonomy" id="547162"/>
    <lineage>
        <taxon>Bacteria</taxon>
        <taxon>Bacillati</taxon>
        <taxon>Actinomycetota</taxon>
        <taxon>Actinomycetes</taxon>
        <taxon>Micromonosporales</taxon>
        <taxon>Micromonosporaceae</taxon>
        <taxon>Micromonospora</taxon>
    </lineage>
</organism>
<dbReference type="PANTHER" id="PTHR46098">
    <property type="entry name" value="TRNA (CYTOSINE(38)-C(5))-METHYLTRANSFERASE"/>
    <property type="match status" value="1"/>
</dbReference>
<name>A0A9W5UM90_9ACTN</name>
<dbReference type="OrthoDB" id="9813719at2"/>
<dbReference type="Gene3D" id="3.40.50.150">
    <property type="entry name" value="Vaccinia Virus protein VP39"/>
    <property type="match status" value="1"/>
</dbReference>
<feature type="active site" evidence="6">
    <location>
        <position position="83"/>
    </location>
</feature>
<evidence type="ECO:0000256" key="2">
    <source>
        <dbReference type="ARBA" id="ARBA00022603"/>
    </source>
</evidence>
<dbReference type="EMBL" id="BOPD01000002">
    <property type="protein sequence ID" value="GIJ31075.1"/>
    <property type="molecule type" value="Genomic_DNA"/>
</dbReference>
<dbReference type="InterPro" id="IPR029063">
    <property type="entry name" value="SAM-dependent_MTases_sf"/>
</dbReference>
<dbReference type="InterPro" id="IPR050750">
    <property type="entry name" value="C5-MTase"/>
</dbReference>
<keyword evidence="2 6" id="KW-0489">Methyltransferase</keyword>